<keyword evidence="2" id="KW-0560">Oxidoreductase</keyword>
<evidence type="ECO:0000259" key="3">
    <source>
        <dbReference type="SMART" id="SM00822"/>
    </source>
</evidence>
<dbReference type="STRING" id="34103.SAMN05421778_102112"/>
<dbReference type="GO" id="GO:0016020">
    <property type="term" value="C:membrane"/>
    <property type="evidence" value="ECO:0007669"/>
    <property type="project" value="TreeGrafter"/>
</dbReference>
<proteinExistence type="inferred from homology"/>
<dbReference type="Proteomes" id="UP000026714">
    <property type="component" value="Unassembled WGS sequence"/>
</dbReference>
<dbReference type="Pfam" id="PF00106">
    <property type="entry name" value="adh_short"/>
    <property type="match status" value="1"/>
</dbReference>
<feature type="domain" description="Ketoreductase" evidence="3">
    <location>
        <begin position="17"/>
        <end position="196"/>
    </location>
</feature>
<dbReference type="SMART" id="SM00822">
    <property type="entry name" value="PKS_KR"/>
    <property type="match status" value="1"/>
</dbReference>
<evidence type="ECO:0000313" key="4">
    <source>
        <dbReference type="EMBL" id="KDB54219.1"/>
    </source>
</evidence>
<dbReference type="InterPro" id="IPR002347">
    <property type="entry name" value="SDR_fam"/>
</dbReference>
<dbReference type="PANTHER" id="PTHR44196">
    <property type="entry name" value="DEHYDROGENASE/REDUCTASE SDR FAMILY MEMBER 7B"/>
    <property type="match status" value="1"/>
</dbReference>
<name>A0A059KSL6_9BURK</name>
<organism evidence="4 5">
    <name type="scientific">Sphaerotilus natans subsp. natans DSM 6575</name>
    <dbReference type="NCBI Taxonomy" id="1286631"/>
    <lineage>
        <taxon>Bacteria</taxon>
        <taxon>Pseudomonadati</taxon>
        <taxon>Pseudomonadota</taxon>
        <taxon>Betaproteobacteria</taxon>
        <taxon>Burkholderiales</taxon>
        <taxon>Sphaerotilaceae</taxon>
        <taxon>Sphaerotilus</taxon>
    </lineage>
</organism>
<comment type="similarity">
    <text evidence="1">Belongs to the short-chain dehydrogenases/reductases (SDR) family.</text>
</comment>
<keyword evidence="5" id="KW-1185">Reference proteome</keyword>
<dbReference type="GO" id="GO:0016491">
    <property type="term" value="F:oxidoreductase activity"/>
    <property type="evidence" value="ECO:0007669"/>
    <property type="project" value="UniProtKB-KW"/>
</dbReference>
<dbReference type="PATRIC" id="fig|1286631.3.peg.197"/>
<evidence type="ECO:0000313" key="5">
    <source>
        <dbReference type="Proteomes" id="UP000026714"/>
    </source>
</evidence>
<reference evidence="4 5" key="1">
    <citation type="journal article" date="2014" name="FEMS Microbiol. Ecol.">
        <title>Sphaerotilus natans encrusted with nanoball-shaped Fe(III) oxide minerals formed by nitrate-reducing mixotrophic Fe(II) oxidation.</title>
        <authorList>
            <person name="Park S."/>
            <person name="Kim D.H."/>
            <person name="Lee J.H."/>
            <person name="Hur H.G."/>
        </authorList>
    </citation>
    <scope>NUCLEOTIDE SEQUENCE [LARGE SCALE GENOMIC DNA]</scope>
    <source>
        <strain evidence="4 5">DSM 6575</strain>
    </source>
</reference>
<evidence type="ECO:0000256" key="1">
    <source>
        <dbReference type="ARBA" id="ARBA00006484"/>
    </source>
</evidence>
<dbReference type="AlphaFoldDB" id="A0A059KSL6"/>
<dbReference type="PRINTS" id="PR00081">
    <property type="entry name" value="GDHRDH"/>
</dbReference>
<evidence type="ECO:0000256" key="2">
    <source>
        <dbReference type="ARBA" id="ARBA00023002"/>
    </source>
</evidence>
<dbReference type="SUPFAM" id="SSF51735">
    <property type="entry name" value="NAD(P)-binding Rossmann-fold domains"/>
    <property type="match status" value="1"/>
</dbReference>
<dbReference type="PANTHER" id="PTHR44196:SF1">
    <property type="entry name" value="DEHYDROGENASE_REDUCTASE SDR FAMILY MEMBER 7B"/>
    <property type="match status" value="1"/>
</dbReference>
<dbReference type="RefSeq" id="WP_037477261.1">
    <property type="nucleotide sequence ID" value="NZ_AZRA01000005.1"/>
</dbReference>
<dbReference type="InterPro" id="IPR036291">
    <property type="entry name" value="NAD(P)-bd_dom_sf"/>
</dbReference>
<protein>
    <submittedName>
        <fullName evidence="4">Short-chain dehydrogenase/reductase SDR</fullName>
    </submittedName>
</protein>
<dbReference type="eggNOG" id="COG4221">
    <property type="taxonomic scope" value="Bacteria"/>
</dbReference>
<sequence length="263" mass="27725">MSSAGLNPCLRDWHGQGVWIVGASSGIGLATAEALAAAGARGVVSARKAGPLQDFAARHADALALPLDACAPGALADAMPRVLAHLGRLDLAMYCAGHYAPMRADRIDLEDALRHQDINVGGAWRLLDAVLPVLLVQRTGHVSLVSSVAGYRGLPMALAYGPTKAALTSLAQSLWQDLHPRGLGVSVICPGFVATPLTAGNTHPMPALISPEEAARQILRGWARGEFEIHFPKRFSRVMKLLGLIGLVSDRAAFAMLRRTTGL</sequence>
<dbReference type="EMBL" id="AZRA01000005">
    <property type="protein sequence ID" value="KDB54219.1"/>
    <property type="molecule type" value="Genomic_DNA"/>
</dbReference>
<dbReference type="InterPro" id="IPR057326">
    <property type="entry name" value="KR_dom"/>
</dbReference>
<dbReference type="Gene3D" id="3.40.50.720">
    <property type="entry name" value="NAD(P)-binding Rossmann-like Domain"/>
    <property type="match status" value="1"/>
</dbReference>
<comment type="caution">
    <text evidence="4">The sequence shown here is derived from an EMBL/GenBank/DDBJ whole genome shotgun (WGS) entry which is preliminary data.</text>
</comment>
<gene>
    <name evidence="4" type="ORF">X805_02010</name>
</gene>
<accession>A0A059KSL6</accession>